<reference evidence="11 12" key="1">
    <citation type="journal article" date="2018" name="MBio">
        <title>Comparative Genomics Reveals the Core Gene Toolbox for the Fungus-Insect Symbiosis.</title>
        <authorList>
            <person name="Wang Y."/>
            <person name="Stata M."/>
            <person name="Wang W."/>
            <person name="Stajich J.E."/>
            <person name="White M.M."/>
            <person name="Moncalvo J.M."/>
        </authorList>
    </citation>
    <scope>NUCLEOTIDE SEQUENCE [LARGE SCALE GENOMIC DNA]</scope>
    <source>
        <strain evidence="11 12">AUS-77-4</strain>
    </source>
</reference>
<comment type="similarity">
    <text evidence="3">Belongs to the OST3/OST6 family.</text>
</comment>
<protein>
    <recommendedName>
        <fullName evidence="13">Thioredoxin domain-containing protein</fullName>
    </recommendedName>
</protein>
<proteinExistence type="inferred from homology"/>
<dbReference type="PANTHER" id="PTHR12692:SF0">
    <property type="entry name" value="GH11935P"/>
    <property type="match status" value="1"/>
</dbReference>
<evidence type="ECO:0000256" key="4">
    <source>
        <dbReference type="ARBA" id="ARBA00022692"/>
    </source>
</evidence>
<dbReference type="Pfam" id="PF04756">
    <property type="entry name" value="OST3_OST6"/>
    <property type="match status" value="1"/>
</dbReference>
<keyword evidence="12" id="KW-1185">Reference proteome</keyword>
<feature type="signal peptide" evidence="10">
    <location>
        <begin position="1"/>
        <end position="24"/>
    </location>
</feature>
<evidence type="ECO:0000313" key="11">
    <source>
        <dbReference type="EMBL" id="PVU88806.1"/>
    </source>
</evidence>
<evidence type="ECO:0000256" key="5">
    <source>
        <dbReference type="ARBA" id="ARBA00022729"/>
    </source>
</evidence>
<keyword evidence="4 9" id="KW-0812">Transmembrane</keyword>
<evidence type="ECO:0000256" key="3">
    <source>
        <dbReference type="ARBA" id="ARBA00009561"/>
    </source>
</evidence>
<organism evidence="11 12">
    <name type="scientific">Furculomyces boomerangus</name>
    <dbReference type="NCBI Taxonomy" id="61424"/>
    <lineage>
        <taxon>Eukaryota</taxon>
        <taxon>Fungi</taxon>
        <taxon>Fungi incertae sedis</taxon>
        <taxon>Zoopagomycota</taxon>
        <taxon>Kickxellomycotina</taxon>
        <taxon>Harpellomycetes</taxon>
        <taxon>Harpellales</taxon>
        <taxon>Harpellaceae</taxon>
        <taxon>Furculomyces</taxon>
    </lineage>
</organism>
<dbReference type="Proteomes" id="UP000245699">
    <property type="component" value="Unassembled WGS sequence"/>
</dbReference>
<dbReference type="Gene3D" id="3.40.30.10">
    <property type="entry name" value="Glutaredoxin"/>
    <property type="match status" value="1"/>
</dbReference>
<gene>
    <name evidence="11" type="ORF">BB559_005390</name>
</gene>
<dbReference type="InterPro" id="IPR036249">
    <property type="entry name" value="Thioredoxin-like_sf"/>
</dbReference>
<feature type="transmembrane region" description="Helical" evidence="9">
    <location>
        <begin position="207"/>
        <end position="229"/>
    </location>
</feature>
<dbReference type="SUPFAM" id="SSF52833">
    <property type="entry name" value="Thioredoxin-like"/>
    <property type="match status" value="1"/>
</dbReference>
<evidence type="ECO:0000256" key="2">
    <source>
        <dbReference type="ARBA" id="ARBA00004477"/>
    </source>
</evidence>
<keyword evidence="5 10" id="KW-0732">Signal</keyword>
<evidence type="ECO:0000256" key="7">
    <source>
        <dbReference type="ARBA" id="ARBA00022989"/>
    </source>
</evidence>
<evidence type="ECO:0000313" key="12">
    <source>
        <dbReference type="Proteomes" id="UP000245699"/>
    </source>
</evidence>
<keyword evidence="7 9" id="KW-1133">Transmembrane helix</keyword>
<dbReference type="AlphaFoldDB" id="A0A2T9Y901"/>
<feature type="transmembrane region" description="Helical" evidence="9">
    <location>
        <begin position="183"/>
        <end position="200"/>
    </location>
</feature>
<dbReference type="OrthoDB" id="67566at2759"/>
<evidence type="ECO:0000256" key="1">
    <source>
        <dbReference type="ARBA" id="ARBA00002791"/>
    </source>
</evidence>
<feature type="transmembrane region" description="Helical" evidence="9">
    <location>
        <begin position="255"/>
        <end position="277"/>
    </location>
</feature>
<evidence type="ECO:0008006" key="13">
    <source>
        <dbReference type="Google" id="ProtNLM"/>
    </source>
</evidence>
<dbReference type="EMBL" id="MBFT01000595">
    <property type="protein sequence ID" value="PVU88806.1"/>
    <property type="molecule type" value="Genomic_DNA"/>
</dbReference>
<dbReference type="InterPro" id="IPR021149">
    <property type="entry name" value="OligosaccharylTrfase_OST3/OST6"/>
</dbReference>
<keyword evidence="8 9" id="KW-0472">Membrane</keyword>
<evidence type="ECO:0000256" key="9">
    <source>
        <dbReference type="SAM" id="Phobius"/>
    </source>
</evidence>
<comment type="function">
    <text evidence="1">Subunit of the oligosaccharyl transferase (OST) complex that catalyzes the initial transfer of a defined glycan (Glc(3)Man(9)GlcNAc(2) in eukaryotes) from the lipid carrier dolichol-pyrophosphate to an asparagine residue within an Asn-X-Ser/Thr consensus motif in nascent polypeptide chains, the first step in protein N-glycosylation. N-glycosylation occurs cotranslationally and the complex associates with the Sec61 complex at the channel-forming translocon complex that mediates protein translocation across the endoplasmic reticulum (ER). All subunits are required for a maximal enzyme activity.</text>
</comment>
<accession>A0A2T9Y901</accession>
<comment type="caution">
    <text evidence="11">The sequence shown here is derived from an EMBL/GenBank/DDBJ whole genome shotgun (WGS) entry which is preliminary data.</text>
</comment>
<dbReference type="GO" id="GO:0008250">
    <property type="term" value="C:oligosaccharyltransferase complex"/>
    <property type="evidence" value="ECO:0007669"/>
    <property type="project" value="TreeGrafter"/>
</dbReference>
<name>A0A2T9Y901_9FUNG</name>
<dbReference type="STRING" id="61424.A0A2T9Y901"/>
<evidence type="ECO:0000256" key="6">
    <source>
        <dbReference type="ARBA" id="ARBA00022824"/>
    </source>
</evidence>
<keyword evidence="6" id="KW-0256">Endoplasmic reticulum</keyword>
<sequence length="436" mass="49826">MKGFLPLSILYLVLLLSIFVKIEGKDESKKLIKLRKLVAADADGIADFAAKDFFELANPGNDYSLVVMLTANDPEYQCVHCQNLEPEYAAVARYAKKHKLDSKLFFAKAEPAKAMEVFQRLRVANPPRMFMFLSKDGKSDKEYFEITLENISKAEQIANELSKATSQKIGVIRKFDYSKIKNGLFTASLVIISVLSLYKIGMDFKKFINNIVAATIMVFVLSMNSGYMWNTIKNPPLMSPRSQNKYFSTSTQEQLGIETIIMSCCYGFCAVLMVFLIKRIPTFPNMFSATLSAFTELRVLITLTKSFFSFLLKTSTYIIDNEIGLDVFAGSCIDLTVNVSFIDGITYTRVVLKEDGDTKILLSKIVPNENPNYQIFEENGYKLTVFHKEENWKLDTPEHFPVKRNLRKLETNCVQKKENCWTKYEDSYCISNYQYD</sequence>
<evidence type="ECO:0000256" key="8">
    <source>
        <dbReference type="ARBA" id="ARBA00023136"/>
    </source>
</evidence>
<comment type="subcellular location">
    <subcellularLocation>
        <location evidence="2">Endoplasmic reticulum membrane</location>
        <topology evidence="2">Multi-pass membrane protein</topology>
    </subcellularLocation>
</comment>
<dbReference type="GO" id="GO:0018279">
    <property type="term" value="P:protein N-linked glycosylation via asparagine"/>
    <property type="evidence" value="ECO:0007669"/>
    <property type="project" value="TreeGrafter"/>
</dbReference>
<evidence type="ECO:0000256" key="10">
    <source>
        <dbReference type="SAM" id="SignalP"/>
    </source>
</evidence>
<feature type="chain" id="PRO_5015713127" description="Thioredoxin domain-containing protein" evidence="10">
    <location>
        <begin position="25"/>
        <end position="436"/>
    </location>
</feature>
<dbReference type="PANTHER" id="PTHR12692">
    <property type="entry name" value="DOLICHYL-DIPHOSPHOOLIGOSACCHARIDE--PROTEIN GLYCOSYLTRANSFERASE-RELATED"/>
    <property type="match status" value="1"/>
</dbReference>